<evidence type="ECO:0000313" key="3">
    <source>
        <dbReference type="Proteomes" id="UP000325672"/>
    </source>
</evidence>
<dbReference type="PANTHER" id="PTHR33112">
    <property type="entry name" value="DOMAIN PROTEIN, PUTATIVE-RELATED"/>
    <property type="match status" value="1"/>
</dbReference>
<name>A0A5N6T3K8_ASPPS</name>
<protein>
    <submittedName>
        <fullName evidence="2">Heterokaryon incompatibility protein-domain-containing protein</fullName>
    </submittedName>
</protein>
<dbReference type="GeneID" id="43643353"/>
<sequence length="757" mass="86587">MSEADEICSNCRTVDFYSLFTGPRYFPGDGVDQRVRVKLGTLVEMKANTRCPACRLVVHDLYAGGELAHPWEHYGDEVDPSQVQVVAVPIRGDYYEDMKYSDANRKNMLATDLQIRLDGITGCPPDLVKRIRRHDRGPGIRLLSPDSVVPERPLLNGFRTTNRENSLRLVRQWMETCRESHQDTCHFRDELGAYLPATRLDKIRLIDVTERNLVERNFTEVPYAALSYVWKEAHSNSESFRADLGGKLDGSKDRTVRLPENMPRAIEDATLACQALSIPYLWVDLYCIDQYNEDRKASEINAMGHIYRWSEITLVAGSLTGSHKPSDGKQWGLGLTEWNEDLDQGQRTETIDGRRYITSLPSIMTQIQRSPWNRRSWTMQEGNLATRVAFFGAHDVSFMCGAGHWRESQHSGKYGHDANIPELDLHSQGFYLLSGYNWLSGSEWRFDDYNSILAKYTGRDISLQSDKLNAIVGCLQIIAQKHDMKFLSGLPSKDFHYALLWSREYDKPREGFPSWSWAGWHSPQQVIDIYPKKGDSGCMMELEDGSYEHRGPQVTELELEGFYISPIEHPHMFNRCSQELAQIHVAASTDCLTITSESVHSFIDIVADRTKSHEDDHVGQYPFVRCSFDSTIDSGESWEPETEYITPYDRIRLRDSSGNSYASHIPRWDSTDTVNLPHTIRGSTLTWLLRDGIELIKIVGVKLLEGADGLQKLDHICCLGIARSQRIPGRVTRMGKFWIPREWWEKAGPKETTVEMW</sequence>
<dbReference type="OrthoDB" id="5135333at2759"/>
<gene>
    <name evidence="2" type="ORF">BDV38DRAFT_279866</name>
</gene>
<keyword evidence="3" id="KW-1185">Reference proteome</keyword>
<feature type="domain" description="Heterokaryon incompatibility" evidence="1">
    <location>
        <begin position="223"/>
        <end position="381"/>
    </location>
</feature>
<organism evidence="2 3">
    <name type="scientific">Aspergillus pseudotamarii</name>
    <dbReference type="NCBI Taxonomy" id="132259"/>
    <lineage>
        <taxon>Eukaryota</taxon>
        <taxon>Fungi</taxon>
        <taxon>Dikarya</taxon>
        <taxon>Ascomycota</taxon>
        <taxon>Pezizomycotina</taxon>
        <taxon>Eurotiomycetes</taxon>
        <taxon>Eurotiomycetidae</taxon>
        <taxon>Eurotiales</taxon>
        <taxon>Aspergillaceae</taxon>
        <taxon>Aspergillus</taxon>
        <taxon>Aspergillus subgen. Circumdati</taxon>
    </lineage>
</organism>
<dbReference type="PANTHER" id="PTHR33112:SF12">
    <property type="entry name" value="HETEROKARYON INCOMPATIBILITY DOMAIN-CONTAINING PROTEIN"/>
    <property type="match status" value="1"/>
</dbReference>
<evidence type="ECO:0000313" key="2">
    <source>
        <dbReference type="EMBL" id="KAE8140890.1"/>
    </source>
</evidence>
<reference evidence="2 3" key="1">
    <citation type="submission" date="2019-04" db="EMBL/GenBank/DDBJ databases">
        <title>Friends and foes A comparative genomics study of 23 Aspergillus species from section Flavi.</title>
        <authorList>
            <consortium name="DOE Joint Genome Institute"/>
            <person name="Kjaerbolling I."/>
            <person name="Vesth T."/>
            <person name="Frisvad J.C."/>
            <person name="Nybo J.L."/>
            <person name="Theobald S."/>
            <person name="Kildgaard S."/>
            <person name="Isbrandt T."/>
            <person name="Kuo A."/>
            <person name="Sato A."/>
            <person name="Lyhne E.K."/>
            <person name="Kogle M.E."/>
            <person name="Wiebenga A."/>
            <person name="Kun R.S."/>
            <person name="Lubbers R.J."/>
            <person name="Makela M.R."/>
            <person name="Barry K."/>
            <person name="Chovatia M."/>
            <person name="Clum A."/>
            <person name="Daum C."/>
            <person name="Haridas S."/>
            <person name="He G."/>
            <person name="LaButti K."/>
            <person name="Lipzen A."/>
            <person name="Mondo S."/>
            <person name="Riley R."/>
            <person name="Salamov A."/>
            <person name="Simmons B.A."/>
            <person name="Magnuson J.K."/>
            <person name="Henrissat B."/>
            <person name="Mortensen U.H."/>
            <person name="Larsen T.O."/>
            <person name="Devries R.P."/>
            <person name="Grigoriev I.V."/>
            <person name="Machida M."/>
            <person name="Baker S.E."/>
            <person name="Andersen M.R."/>
        </authorList>
    </citation>
    <scope>NUCLEOTIDE SEQUENCE [LARGE SCALE GENOMIC DNA]</scope>
    <source>
        <strain evidence="2 3">CBS 117625</strain>
    </source>
</reference>
<dbReference type="Pfam" id="PF06985">
    <property type="entry name" value="HET"/>
    <property type="match status" value="1"/>
</dbReference>
<dbReference type="AlphaFoldDB" id="A0A5N6T3K8"/>
<dbReference type="InterPro" id="IPR010730">
    <property type="entry name" value="HET"/>
</dbReference>
<accession>A0A5N6T3K8</accession>
<proteinExistence type="predicted"/>
<evidence type="ECO:0000259" key="1">
    <source>
        <dbReference type="Pfam" id="PF06985"/>
    </source>
</evidence>
<dbReference type="EMBL" id="ML743560">
    <property type="protein sequence ID" value="KAE8140890.1"/>
    <property type="molecule type" value="Genomic_DNA"/>
</dbReference>
<dbReference type="Proteomes" id="UP000325672">
    <property type="component" value="Unassembled WGS sequence"/>
</dbReference>
<dbReference type="RefSeq" id="XP_031916953.1">
    <property type="nucleotide sequence ID" value="XM_032059143.1"/>
</dbReference>